<feature type="compositionally biased region" description="Basic and acidic residues" evidence="1">
    <location>
        <begin position="246"/>
        <end position="256"/>
    </location>
</feature>
<organism evidence="3 4">
    <name type="scientific">Paractinoplanes globisporus</name>
    <dbReference type="NCBI Taxonomy" id="113565"/>
    <lineage>
        <taxon>Bacteria</taxon>
        <taxon>Bacillati</taxon>
        <taxon>Actinomycetota</taxon>
        <taxon>Actinomycetes</taxon>
        <taxon>Micromonosporales</taxon>
        <taxon>Micromonosporaceae</taxon>
        <taxon>Paractinoplanes</taxon>
    </lineage>
</organism>
<keyword evidence="2" id="KW-0472">Membrane</keyword>
<evidence type="ECO:0000313" key="3">
    <source>
        <dbReference type="EMBL" id="MFF5291466.1"/>
    </source>
</evidence>
<dbReference type="RefSeq" id="WP_157296889.1">
    <property type="nucleotide sequence ID" value="NZ_JBIAZU010000003.1"/>
</dbReference>
<evidence type="ECO:0008006" key="5">
    <source>
        <dbReference type="Google" id="ProtNLM"/>
    </source>
</evidence>
<dbReference type="Proteomes" id="UP001602245">
    <property type="component" value="Unassembled WGS sequence"/>
</dbReference>
<reference evidence="3 4" key="1">
    <citation type="submission" date="2024-10" db="EMBL/GenBank/DDBJ databases">
        <title>The Natural Products Discovery Center: Release of the First 8490 Sequenced Strains for Exploring Actinobacteria Biosynthetic Diversity.</title>
        <authorList>
            <person name="Kalkreuter E."/>
            <person name="Kautsar S.A."/>
            <person name="Yang D."/>
            <person name="Bader C.D."/>
            <person name="Teijaro C.N."/>
            <person name="Fluegel L."/>
            <person name="Davis C.M."/>
            <person name="Simpson J.R."/>
            <person name="Lauterbach L."/>
            <person name="Steele A.D."/>
            <person name="Gui C."/>
            <person name="Meng S."/>
            <person name="Li G."/>
            <person name="Viehrig K."/>
            <person name="Ye F."/>
            <person name="Su P."/>
            <person name="Kiefer A.F."/>
            <person name="Nichols A."/>
            <person name="Cepeda A.J."/>
            <person name="Yan W."/>
            <person name="Fan B."/>
            <person name="Jiang Y."/>
            <person name="Adhikari A."/>
            <person name="Zheng C.-J."/>
            <person name="Schuster L."/>
            <person name="Cowan T.M."/>
            <person name="Smanski M.J."/>
            <person name="Chevrette M.G."/>
            <person name="De Carvalho L.P.S."/>
            <person name="Shen B."/>
        </authorList>
    </citation>
    <scope>NUCLEOTIDE SEQUENCE [LARGE SCALE GENOMIC DNA]</scope>
    <source>
        <strain evidence="3 4">NPDC000087</strain>
    </source>
</reference>
<keyword evidence="4" id="KW-1185">Reference proteome</keyword>
<feature type="transmembrane region" description="Helical" evidence="2">
    <location>
        <begin position="51"/>
        <end position="69"/>
    </location>
</feature>
<protein>
    <recommendedName>
        <fullName evidence="5">Cell wall-active antibiotics response LiaF-like C-terminal domain-containing protein</fullName>
    </recommendedName>
</protein>
<evidence type="ECO:0000313" key="4">
    <source>
        <dbReference type="Proteomes" id="UP001602245"/>
    </source>
</evidence>
<keyword evidence="2" id="KW-0812">Transmembrane</keyword>
<name>A0ABW6WGY7_9ACTN</name>
<keyword evidence="2" id="KW-1133">Transmembrane helix</keyword>
<comment type="caution">
    <text evidence="3">The sequence shown here is derived from an EMBL/GenBank/DDBJ whole genome shotgun (WGS) entry which is preliminary data.</text>
</comment>
<dbReference type="EMBL" id="JBIAZU010000003">
    <property type="protein sequence ID" value="MFF5291466.1"/>
    <property type="molecule type" value="Genomic_DNA"/>
</dbReference>
<accession>A0ABW6WGY7</accession>
<evidence type="ECO:0000256" key="1">
    <source>
        <dbReference type="SAM" id="MobiDB-lite"/>
    </source>
</evidence>
<feature type="region of interest" description="Disordered" evidence="1">
    <location>
        <begin position="224"/>
        <end position="256"/>
    </location>
</feature>
<proteinExistence type="predicted"/>
<feature type="transmembrane region" description="Helical" evidence="2">
    <location>
        <begin position="75"/>
        <end position="96"/>
    </location>
</feature>
<sequence length="256" mass="27227">MGLLATIVASTWIAGGVDALARIGVALVTALPWVAAVAGIGLLLRSSIPSGLRAGPLVLLIGGIVVIALDSGLLRASWFQGVIPPLVLVGGALLVMRPDDQRSTEYEVVRTLRSIMWPVSWQTKDVAPAKLVLLSVLGEIKVDLGAARFPQGEDDLNVDVTLLGGRIEIVVPHGWHVQAGRVELSRRVTFLGAVSDARPPDADESAERRIVLNVQGWGGVLTVNQLPAPSREGRTRRRTKSAAPDSSRDGRRNSQT</sequence>
<feature type="transmembrane region" description="Helical" evidence="2">
    <location>
        <begin position="20"/>
        <end position="44"/>
    </location>
</feature>
<evidence type="ECO:0000256" key="2">
    <source>
        <dbReference type="SAM" id="Phobius"/>
    </source>
</evidence>
<gene>
    <name evidence="3" type="ORF">ACFY35_18650</name>
</gene>